<feature type="compositionally biased region" description="Basic and acidic residues" evidence="1">
    <location>
        <begin position="7"/>
        <end position="23"/>
    </location>
</feature>
<name>A0A8I1ECX6_PSEPU</name>
<accession>A0A8I1ECX6</accession>
<sequence>MSTGKSQRNEGRGERTATQIEKDVQDHIEKNQSLYQSWFVLARANPIDDRGALAGADRTEDHTSS</sequence>
<proteinExistence type="predicted"/>
<gene>
    <name evidence="2" type="ORF">JEU22_04810</name>
</gene>
<feature type="region of interest" description="Disordered" evidence="1">
    <location>
        <begin position="1"/>
        <end position="23"/>
    </location>
</feature>
<dbReference type="AlphaFoldDB" id="A0A8I1ECX6"/>
<dbReference type="Proteomes" id="UP000637061">
    <property type="component" value="Unassembled WGS sequence"/>
</dbReference>
<dbReference type="EMBL" id="JAEHTE010000002">
    <property type="protein sequence ID" value="MBI6883226.1"/>
    <property type="molecule type" value="Genomic_DNA"/>
</dbReference>
<dbReference type="RefSeq" id="WP_198746840.1">
    <property type="nucleotide sequence ID" value="NZ_JAEHTE010000002.1"/>
</dbReference>
<evidence type="ECO:0000313" key="2">
    <source>
        <dbReference type="EMBL" id="MBI6883226.1"/>
    </source>
</evidence>
<comment type="caution">
    <text evidence="2">The sequence shown here is derived from an EMBL/GenBank/DDBJ whole genome shotgun (WGS) entry which is preliminary data.</text>
</comment>
<evidence type="ECO:0000256" key="1">
    <source>
        <dbReference type="SAM" id="MobiDB-lite"/>
    </source>
</evidence>
<evidence type="ECO:0000313" key="3">
    <source>
        <dbReference type="Proteomes" id="UP000637061"/>
    </source>
</evidence>
<organism evidence="2 3">
    <name type="scientific">Pseudomonas putida</name>
    <name type="common">Arthrobacter siderocapsulatus</name>
    <dbReference type="NCBI Taxonomy" id="303"/>
    <lineage>
        <taxon>Bacteria</taxon>
        <taxon>Pseudomonadati</taxon>
        <taxon>Pseudomonadota</taxon>
        <taxon>Gammaproteobacteria</taxon>
        <taxon>Pseudomonadales</taxon>
        <taxon>Pseudomonadaceae</taxon>
        <taxon>Pseudomonas</taxon>
    </lineage>
</organism>
<protein>
    <submittedName>
        <fullName evidence="2">Uncharacterized protein</fullName>
    </submittedName>
</protein>
<reference evidence="2" key="1">
    <citation type="submission" date="2020-12" db="EMBL/GenBank/DDBJ databases">
        <title>Enhanced detection system for hospital associated transmission using whole genome sequencing surveillance.</title>
        <authorList>
            <person name="Harrison L.H."/>
            <person name="Van Tyne D."/>
            <person name="Marsh J.W."/>
            <person name="Griffith M.P."/>
            <person name="Snyder D.J."/>
            <person name="Cooper V.S."/>
            <person name="Mustapha M."/>
        </authorList>
    </citation>
    <scope>NUCLEOTIDE SEQUENCE</scope>
    <source>
        <strain evidence="2">PSB00042</strain>
    </source>
</reference>